<dbReference type="InterPro" id="IPR036390">
    <property type="entry name" value="WH_DNA-bd_sf"/>
</dbReference>
<dbReference type="InterPro" id="IPR050679">
    <property type="entry name" value="Bact_HTH_transcr_reg"/>
</dbReference>
<name>A0A1D2YXL2_9BACI</name>
<dbReference type="Gene3D" id="1.10.10.10">
    <property type="entry name" value="Winged helix-like DNA-binding domain superfamily/Winged helix DNA-binding domain"/>
    <property type="match status" value="1"/>
</dbReference>
<dbReference type="PRINTS" id="PR00035">
    <property type="entry name" value="HTHGNTR"/>
</dbReference>
<evidence type="ECO:0000313" key="6">
    <source>
        <dbReference type="Proteomes" id="UP000243739"/>
    </source>
</evidence>
<dbReference type="GO" id="GO:0003700">
    <property type="term" value="F:DNA-binding transcription factor activity"/>
    <property type="evidence" value="ECO:0007669"/>
    <property type="project" value="InterPro"/>
</dbReference>
<evidence type="ECO:0000256" key="2">
    <source>
        <dbReference type="ARBA" id="ARBA00023125"/>
    </source>
</evidence>
<proteinExistence type="predicted"/>
<organism evidence="5 6">
    <name type="scientific">Vulcanibacillus modesticaldus</name>
    <dbReference type="NCBI Taxonomy" id="337097"/>
    <lineage>
        <taxon>Bacteria</taxon>
        <taxon>Bacillati</taxon>
        <taxon>Bacillota</taxon>
        <taxon>Bacilli</taxon>
        <taxon>Bacillales</taxon>
        <taxon>Bacillaceae</taxon>
        <taxon>Vulcanibacillus</taxon>
    </lineage>
</organism>
<dbReference type="Gene3D" id="3.40.1410.10">
    <property type="entry name" value="Chorismate lyase-like"/>
    <property type="match status" value="1"/>
</dbReference>
<evidence type="ECO:0000256" key="1">
    <source>
        <dbReference type="ARBA" id="ARBA00023015"/>
    </source>
</evidence>
<evidence type="ECO:0000259" key="4">
    <source>
        <dbReference type="PROSITE" id="PS50949"/>
    </source>
</evidence>
<keyword evidence="3" id="KW-0804">Transcription</keyword>
<dbReference type="AlphaFoldDB" id="A0A1D2YXL2"/>
<dbReference type="SUPFAM" id="SSF64288">
    <property type="entry name" value="Chorismate lyase-like"/>
    <property type="match status" value="1"/>
</dbReference>
<dbReference type="InterPro" id="IPR028978">
    <property type="entry name" value="Chorismate_lyase_/UTRA_dom_sf"/>
</dbReference>
<dbReference type="PANTHER" id="PTHR44846">
    <property type="entry name" value="MANNOSYL-D-GLYCERATE TRANSPORT/METABOLISM SYSTEM REPRESSOR MNGR-RELATED"/>
    <property type="match status" value="1"/>
</dbReference>
<dbReference type="InterPro" id="IPR036388">
    <property type="entry name" value="WH-like_DNA-bd_sf"/>
</dbReference>
<dbReference type="InterPro" id="IPR011663">
    <property type="entry name" value="UTRA"/>
</dbReference>
<dbReference type="STRING" id="337097.BHF71_00715"/>
<dbReference type="CDD" id="cd07377">
    <property type="entry name" value="WHTH_GntR"/>
    <property type="match status" value="1"/>
</dbReference>
<dbReference type="EMBL" id="MIJF01000001">
    <property type="protein sequence ID" value="OEG00462.1"/>
    <property type="molecule type" value="Genomic_DNA"/>
</dbReference>
<dbReference type="SMART" id="SM00345">
    <property type="entry name" value="HTH_GNTR"/>
    <property type="match status" value="1"/>
</dbReference>
<keyword evidence="2" id="KW-0238">DNA-binding</keyword>
<dbReference type="PROSITE" id="PS50949">
    <property type="entry name" value="HTH_GNTR"/>
    <property type="match status" value="1"/>
</dbReference>
<dbReference type="SMART" id="SM00866">
    <property type="entry name" value="UTRA"/>
    <property type="match status" value="1"/>
</dbReference>
<dbReference type="GO" id="GO:0045892">
    <property type="term" value="P:negative regulation of DNA-templated transcription"/>
    <property type="evidence" value="ECO:0007669"/>
    <property type="project" value="TreeGrafter"/>
</dbReference>
<dbReference type="PANTHER" id="PTHR44846:SF17">
    <property type="entry name" value="GNTR-FAMILY TRANSCRIPTIONAL REGULATOR"/>
    <property type="match status" value="1"/>
</dbReference>
<dbReference type="SUPFAM" id="SSF46785">
    <property type="entry name" value="Winged helix' DNA-binding domain"/>
    <property type="match status" value="1"/>
</dbReference>
<evidence type="ECO:0000313" key="5">
    <source>
        <dbReference type="EMBL" id="OEG00462.1"/>
    </source>
</evidence>
<dbReference type="InterPro" id="IPR000524">
    <property type="entry name" value="Tscrpt_reg_HTH_GntR"/>
</dbReference>
<reference evidence="5 6" key="1">
    <citation type="submission" date="2016-09" db="EMBL/GenBank/DDBJ databases">
        <title>Draft genome sequence for the type strain of Vulcanibacillus modesticaldus BR, a strictly anaerobic, moderately thermophilic, and nitrate-reducing bacterium from deep sea-hydrothermal vents of the Mid-Atlantic Ridge.</title>
        <authorList>
            <person name="Abin C.A."/>
            <person name="Hollibaugh J.T."/>
        </authorList>
    </citation>
    <scope>NUCLEOTIDE SEQUENCE [LARGE SCALE GENOMIC DNA]</scope>
    <source>
        <strain evidence="5 6">BR</strain>
    </source>
</reference>
<dbReference type="Pfam" id="PF00392">
    <property type="entry name" value="GntR"/>
    <property type="match status" value="1"/>
</dbReference>
<keyword evidence="1" id="KW-0805">Transcription regulation</keyword>
<protein>
    <submittedName>
        <fullName evidence="5">GntR family transcriptional regulator</fullName>
    </submittedName>
</protein>
<gene>
    <name evidence="5" type="ORF">BHF71_00715</name>
</gene>
<dbReference type="GO" id="GO:0003677">
    <property type="term" value="F:DNA binding"/>
    <property type="evidence" value="ECO:0007669"/>
    <property type="project" value="UniProtKB-KW"/>
</dbReference>
<dbReference type="Pfam" id="PF07702">
    <property type="entry name" value="UTRA"/>
    <property type="match status" value="1"/>
</dbReference>
<sequence>MTLRSDNRPLYLLVIDKIKQDIENGVLQPGNRLPSEFVLSKQLGVSRATLREALRILEDENVVIRKHGVGTFVNAKPVFTSGIEELNSITNMIEKNNQKAGTIFLSNEFITASKSDIKALKINEGDKIIRIERIMTADNEPVVYCIDKIPESVLPQDFELKEESSMFQILEQHADIHISYAVADIEPIGSHEKISSLLQSPPESSLLVLRQVHYDIMDRPVLSSVNYFRADKFRFQVIRRR</sequence>
<evidence type="ECO:0000256" key="3">
    <source>
        <dbReference type="ARBA" id="ARBA00023163"/>
    </source>
</evidence>
<keyword evidence="6" id="KW-1185">Reference proteome</keyword>
<feature type="domain" description="HTH gntR-type" evidence="4">
    <location>
        <begin position="8"/>
        <end position="76"/>
    </location>
</feature>
<comment type="caution">
    <text evidence="5">The sequence shown here is derived from an EMBL/GenBank/DDBJ whole genome shotgun (WGS) entry which is preliminary data.</text>
</comment>
<dbReference type="OrthoDB" id="149756at2"/>
<dbReference type="Proteomes" id="UP000243739">
    <property type="component" value="Unassembled WGS sequence"/>
</dbReference>
<accession>A0A1D2YXL2</accession>
<dbReference type="RefSeq" id="WP_069655775.1">
    <property type="nucleotide sequence ID" value="NZ_MIJF01000001.1"/>
</dbReference>